<reference evidence="1 2" key="1">
    <citation type="submission" date="2020-04" db="EMBL/GenBank/DDBJ databases">
        <title>Genome sequencing of novel species.</title>
        <authorList>
            <person name="Heo J."/>
            <person name="Kim S.-J."/>
            <person name="Kim J.-S."/>
            <person name="Hong S.-B."/>
            <person name="Kwon S.-W."/>
        </authorList>
    </citation>
    <scope>NUCLEOTIDE SEQUENCE [LARGE SCALE GENOMIC DNA]</scope>
    <source>
        <strain evidence="1 2">GN2-R2</strain>
    </source>
</reference>
<proteinExistence type="predicted"/>
<sequence>MSTWGTARHVDYAGFDDVVHVLSRSKGVSFNWVLWLRKRIWWDLNDRYRRRADGSPWPGLPNWPVAAERKNMEVMLHMLQDGEARPGCMIQQGELLRLLGRFDEAIAVLRAVPVDGHSEVRAVKIEKLARGCDSLVRELSRPTW</sequence>
<gene>
    <name evidence="1" type="ORF">HH212_11005</name>
</gene>
<dbReference type="Proteomes" id="UP000502415">
    <property type="component" value="Chromosome"/>
</dbReference>
<dbReference type="EMBL" id="CP051685">
    <property type="protein sequence ID" value="QJE00482.1"/>
    <property type="molecule type" value="Genomic_DNA"/>
</dbReference>
<name>A0A7Z2VW96_9BURK</name>
<dbReference type="RefSeq" id="WP_170202514.1">
    <property type="nucleotide sequence ID" value="NZ_CP051685.1"/>
</dbReference>
<protein>
    <submittedName>
        <fullName evidence="1">Uncharacterized protein</fullName>
    </submittedName>
</protein>
<evidence type="ECO:0000313" key="1">
    <source>
        <dbReference type="EMBL" id="QJE00482.1"/>
    </source>
</evidence>
<keyword evidence="2" id="KW-1185">Reference proteome</keyword>
<accession>A0A7Z2VW96</accession>
<dbReference type="KEGG" id="mfy:HH212_11005"/>
<evidence type="ECO:0000313" key="2">
    <source>
        <dbReference type="Proteomes" id="UP000502415"/>
    </source>
</evidence>
<organism evidence="1 2">
    <name type="scientific">Massilia forsythiae</name>
    <dbReference type="NCBI Taxonomy" id="2728020"/>
    <lineage>
        <taxon>Bacteria</taxon>
        <taxon>Pseudomonadati</taxon>
        <taxon>Pseudomonadota</taxon>
        <taxon>Betaproteobacteria</taxon>
        <taxon>Burkholderiales</taxon>
        <taxon>Oxalobacteraceae</taxon>
        <taxon>Telluria group</taxon>
        <taxon>Massilia</taxon>
    </lineage>
</organism>
<dbReference type="AlphaFoldDB" id="A0A7Z2VW96"/>